<protein>
    <submittedName>
        <fullName evidence="7">YitT family protein</fullName>
    </submittedName>
</protein>
<evidence type="ECO:0000256" key="2">
    <source>
        <dbReference type="ARBA" id="ARBA00022475"/>
    </source>
</evidence>
<dbReference type="InterPro" id="IPR003740">
    <property type="entry name" value="YitT"/>
</dbReference>
<dbReference type="EMBL" id="JBHSED010000031">
    <property type="protein sequence ID" value="MFC4304658.1"/>
    <property type="molecule type" value="Genomic_DNA"/>
</dbReference>
<evidence type="ECO:0000256" key="1">
    <source>
        <dbReference type="ARBA" id="ARBA00004651"/>
    </source>
</evidence>
<keyword evidence="8" id="KW-1185">Reference proteome</keyword>
<sequence length="195" mass="21046">MFSIHKIGVIIAGCLLIACGIDFFLMPLRVLDGGLIGVALISNYLFGVKVGFILIVCSLPIFLYAWFKDKSMFFHSLFGMIFLSYFVDLLDPYNPFGSVIVFHPFLASVLGGISIGIGFGLLLKFDTSTGGIDLLAKLLAPRLKVNVGMLILLTDAVVVIAGGILFSLDTLFLSIATITTGGLATTLCTFKYLSW</sequence>
<feature type="transmembrane region" description="Helical" evidence="6">
    <location>
        <begin position="143"/>
        <end position="165"/>
    </location>
</feature>
<feature type="transmembrane region" description="Helical" evidence="6">
    <location>
        <begin position="171"/>
        <end position="193"/>
    </location>
</feature>
<feature type="transmembrane region" description="Helical" evidence="6">
    <location>
        <begin position="73"/>
        <end position="90"/>
    </location>
</feature>
<comment type="subcellular location">
    <subcellularLocation>
        <location evidence="1">Cell membrane</location>
        <topology evidence="1">Multi-pass membrane protein</topology>
    </subcellularLocation>
</comment>
<dbReference type="RefSeq" id="WP_204605839.1">
    <property type="nucleotide sequence ID" value="NZ_JBHSED010000031.1"/>
</dbReference>
<dbReference type="PANTHER" id="PTHR33545">
    <property type="entry name" value="UPF0750 MEMBRANE PROTEIN YITT-RELATED"/>
    <property type="match status" value="1"/>
</dbReference>
<evidence type="ECO:0000256" key="6">
    <source>
        <dbReference type="SAM" id="Phobius"/>
    </source>
</evidence>
<evidence type="ECO:0000256" key="5">
    <source>
        <dbReference type="ARBA" id="ARBA00023136"/>
    </source>
</evidence>
<dbReference type="Proteomes" id="UP001595755">
    <property type="component" value="Unassembled WGS sequence"/>
</dbReference>
<evidence type="ECO:0000313" key="7">
    <source>
        <dbReference type="EMBL" id="MFC4304658.1"/>
    </source>
</evidence>
<feature type="transmembrane region" description="Helical" evidence="6">
    <location>
        <begin position="46"/>
        <end position="66"/>
    </location>
</feature>
<proteinExistence type="predicted"/>
<comment type="caution">
    <text evidence="7">The sequence shown here is derived from an EMBL/GenBank/DDBJ whole genome shotgun (WGS) entry which is preliminary data.</text>
</comment>
<reference evidence="8" key="1">
    <citation type="journal article" date="2019" name="Int. J. Syst. Evol. Microbiol.">
        <title>The Global Catalogue of Microorganisms (GCM) 10K type strain sequencing project: providing services to taxonomists for standard genome sequencing and annotation.</title>
        <authorList>
            <consortium name="The Broad Institute Genomics Platform"/>
            <consortium name="The Broad Institute Genome Sequencing Center for Infectious Disease"/>
            <person name="Wu L."/>
            <person name="Ma J."/>
        </authorList>
    </citation>
    <scope>NUCLEOTIDE SEQUENCE [LARGE SCALE GENOMIC DNA]</scope>
    <source>
        <strain evidence="8">CGMCC 4.1641</strain>
    </source>
</reference>
<keyword evidence="2" id="KW-1003">Cell membrane</keyword>
<dbReference type="Pfam" id="PF02588">
    <property type="entry name" value="YitT_membrane"/>
    <property type="match status" value="1"/>
</dbReference>
<organism evidence="7 8">
    <name type="scientific">Cohnella boryungensis</name>
    <dbReference type="NCBI Taxonomy" id="768479"/>
    <lineage>
        <taxon>Bacteria</taxon>
        <taxon>Bacillati</taxon>
        <taxon>Bacillota</taxon>
        <taxon>Bacilli</taxon>
        <taxon>Bacillales</taxon>
        <taxon>Paenibacillaceae</taxon>
        <taxon>Cohnella</taxon>
    </lineage>
</organism>
<feature type="transmembrane region" description="Helical" evidence="6">
    <location>
        <begin position="102"/>
        <end position="123"/>
    </location>
</feature>
<evidence type="ECO:0000313" key="8">
    <source>
        <dbReference type="Proteomes" id="UP001595755"/>
    </source>
</evidence>
<keyword evidence="5 6" id="KW-0472">Membrane</keyword>
<keyword evidence="3 6" id="KW-0812">Transmembrane</keyword>
<dbReference type="PROSITE" id="PS51257">
    <property type="entry name" value="PROKAR_LIPOPROTEIN"/>
    <property type="match status" value="1"/>
</dbReference>
<feature type="transmembrane region" description="Helical" evidence="6">
    <location>
        <begin position="7"/>
        <end position="26"/>
    </location>
</feature>
<accession>A0ABV8SCP2</accession>
<gene>
    <name evidence="7" type="ORF">ACFO1S_14605</name>
</gene>
<name>A0ABV8SCP2_9BACL</name>
<dbReference type="PANTHER" id="PTHR33545:SF5">
    <property type="entry name" value="UPF0750 MEMBRANE PROTEIN YITT"/>
    <property type="match status" value="1"/>
</dbReference>
<evidence type="ECO:0000256" key="3">
    <source>
        <dbReference type="ARBA" id="ARBA00022692"/>
    </source>
</evidence>
<dbReference type="InterPro" id="IPR051461">
    <property type="entry name" value="UPF0750_membrane"/>
</dbReference>
<evidence type="ECO:0000256" key="4">
    <source>
        <dbReference type="ARBA" id="ARBA00022989"/>
    </source>
</evidence>
<keyword evidence="4 6" id="KW-1133">Transmembrane helix</keyword>